<dbReference type="PANTHER" id="PTHR22941:SF26">
    <property type="entry name" value="SERPENTINE RECEPTOR, CLASS H"/>
    <property type="match status" value="1"/>
</dbReference>
<dbReference type="Proteomes" id="UP000005239">
    <property type="component" value="Unassembled WGS sequence"/>
</dbReference>
<dbReference type="InterPro" id="IPR019429">
    <property type="entry name" value="7TM_GPCR_serpentine_rcpt_Sri"/>
</dbReference>
<sequence length="747" mass="84386">MSTNIYLPQSTQELIFGCFHVMFVVSSILSMIGLIFLLTQTPPNQAIIRNYLILIQDIQHRKGEISDAYLEIGFHPIPLFPAIAAYATGVLIKMGLSTLLGVAITVALYGWIGMLIHNCILYRHQTILLEGNALKLKQVSLICFGMRDHTLSQRTFHLIQCCLIVAPTAIPVIFAFSGSDPETMKRCFVLEQLSISYAPHPQGKHNLTWITSRGSYFIERRTPQLNRIFSGVIFFLIVESCAFVGSFVHMFYVLRLDSPKRSTNAARQIRRSLTALFCQLVVPLLLYVLPALTISEPSNVLAASYPLCCPQRNIAHDHASISQGNFVFSEKNTRPTLKFYFYIVFAISSTLNVIGLVFLLKQTPPNQAIILNYLIVIQVLLFVIDAYLEIGYHPFPLFPELAGFATGMACQMGLTVLVAFGITITLYAWIGGMILNCIMYRHQTILLEGNMFKKNHTCACSVSIPRLLKAPSLTLRLIQCVLIVAPSAIPIIFVFSGNDPVTVDRILIENEHNLTWIKYRGAYYIEQRTPLIIRLINGVIFFLSFGSIVFAGIFVHMFHVLRQDSGKRSLQAAQRIRKSLIALFCQLVVPLLLYLLPTITIFLGLRFENLLSFEVCMLMFLLLPLHSIGHNVMLLTITTTYRKTILSGLKKVGRCSFGNWSSPYSTVSCNSNLRYWCSYSDGCICTTWTCEQQWKLRSTTAFQANQIALYAWIGMMIINCILYRHQSMLLKGNKFKLNEVRHIFVPG</sequence>
<dbReference type="PANTHER" id="PTHR22941">
    <property type="entry name" value="SERPENTINE RECEPTOR"/>
    <property type="match status" value="1"/>
</dbReference>
<keyword evidence="2" id="KW-1185">Reference proteome</keyword>
<accession>A0A8R1Z342</accession>
<gene>
    <name evidence="1" type="primary">WBGene00279974</name>
</gene>
<reference evidence="2" key="1">
    <citation type="journal article" date="2008" name="Nat. Genet.">
        <title>The Pristionchus pacificus genome provides a unique perspective on nematode lifestyle and parasitism.</title>
        <authorList>
            <person name="Dieterich C."/>
            <person name="Clifton S.W."/>
            <person name="Schuster L.N."/>
            <person name="Chinwalla A."/>
            <person name="Delehaunty K."/>
            <person name="Dinkelacker I."/>
            <person name="Fulton L."/>
            <person name="Fulton R."/>
            <person name="Godfrey J."/>
            <person name="Minx P."/>
            <person name="Mitreva M."/>
            <person name="Roeseler W."/>
            <person name="Tian H."/>
            <person name="Witte H."/>
            <person name="Yang S.P."/>
            <person name="Wilson R.K."/>
            <person name="Sommer R.J."/>
        </authorList>
    </citation>
    <scope>NUCLEOTIDE SEQUENCE [LARGE SCALE GENOMIC DNA]</scope>
    <source>
        <strain evidence="2">PS312</strain>
    </source>
</reference>
<reference evidence="1" key="2">
    <citation type="submission" date="2022-06" db="UniProtKB">
        <authorList>
            <consortium name="EnsemblMetazoa"/>
        </authorList>
    </citation>
    <scope>IDENTIFICATION</scope>
    <source>
        <strain evidence="1">PS312</strain>
    </source>
</reference>
<accession>A0A2A6CL80</accession>
<evidence type="ECO:0000313" key="2">
    <source>
        <dbReference type="Proteomes" id="UP000005239"/>
    </source>
</evidence>
<dbReference type="EnsemblMetazoa" id="PPA41605.1">
    <property type="protein sequence ID" value="PPA41605.1"/>
    <property type="gene ID" value="WBGene00279974"/>
</dbReference>
<evidence type="ECO:0000313" key="1">
    <source>
        <dbReference type="EnsemblMetazoa" id="PPA41605.1"/>
    </source>
</evidence>
<protein>
    <submittedName>
        <fullName evidence="1">G protein-coupled receptor</fullName>
    </submittedName>
</protein>
<proteinExistence type="predicted"/>
<dbReference type="Pfam" id="PF10327">
    <property type="entry name" value="7TM_GPCR_Sri"/>
    <property type="match status" value="2"/>
</dbReference>
<dbReference type="InterPro" id="IPR053220">
    <property type="entry name" value="Nematode_rcpt-like_serp_H"/>
</dbReference>
<name>A0A2A6CL80_PRIPA</name>
<dbReference type="AlphaFoldDB" id="A0A2A6CL80"/>
<organism evidence="1 2">
    <name type="scientific">Pristionchus pacificus</name>
    <name type="common">Parasitic nematode worm</name>
    <dbReference type="NCBI Taxonomy" id="54126"/>
    <lineage>
        <taxon>Eukaryota</taxon>
        <taxon>Metazoa</taxon>
        <taxon>Ecdysozoa</taxon>
        <taxon>Nematoda</taxon>
        <taxon>Chromadorea</taxon>
        <taxon>Rhabditida</taxon>
        <taxon>Rhabditina</taxon>
        <taxon>Diplogasteromorpha</taxon>
        <taxon>Diplogasteroidea</taxon>
        <taxon>Neodiplogasteridae</taxon>
        <taxon>Pristionchus</taxon>
    </lineage>
</organism>